<sequence>MTNLTYHYPFTNPPLPYAYQALEPYIDEKTMKLHHDRHLQTYVDNLNKALADYSRFHNWTLEQLIYNIASLPEEIQTAVRNNGGGVYNHLLYFTGLAPASNQMPTGALADAIRREYGSLDAFLKKLKEAALSVFGSGYAWLVVAADGSLMITTTKNQDTPLPLGLCPVFNLDVWEHAYYLKHYNLRADYIDDLFHVINWEQAGQRYMACFQMQ</sequence>
<name>A0A174BF17_9FIRM</name>
<dbReference type="PRINTS" id="PR01703">
    <property type="entry name" value="MNSODISMTASE"/>
</dbReference>
<comment type="function">
    <text evidence="6">Destroys radicals which are normally produced within the cells and which are toxic to biological systems.</text>
</comment>
<evidence type="ECO:0000313" key="10">
    <source>
        <dbReference type="Proteomes" id="UP000095651"/>
    </source>
</evidence>
<evidence type="ECO:0000256" key="4">
    <source>
        <dbReference type="ARBA" id="ARBA00023002"/>
    </source>
</evidence>
<dbReference type="EC" id="1.15.1.1" evidence="2 6"/>
<evidence type="ECO:0000259" key="8">
    <source>
        <dbReference type="Pfam" id="PF02777"/>
    </source>
</evidence>
<gene>
    <name evidence="9" type="primary">sodA</name>
    <name evidence="9" type="ORF">ERS852407_01550</name>
</gene>
<dbReference type="InterPro" id="IPR019833">
    <property type="entry name" value="Mn/Fe_SOD_BS"/>
</dbReference>
<keyword evidence="4 6" id="KW-0560">Oxidoreductase</keyword>
<protein>
    <recommendedName>
        <fullName evidence="2 6">Superoxide dismutase</fullName>
        <ecNumber evidence="2 6">1.15.1.1</ecNumber>
    </recommendedName>
</protein>
<evidence type="ECO:0000256" key="5">
    <source>
        <dbReference type="PIRSR" id="PIRSR000349-1"/>
    </source>
</evidence>
<dbReference type="FunFam" id="3.55.40.20:FF:000004">
    <property type="entry name" value="Superoxide dismutase [Fe]"/>
    <property type="match status" value="1"/>
</dbReference>
<evidence type="ECO:0000256" key="6">
    <source>
        <dbReference type="RuleBase" id="RU000414"/>
    </source>
</evidence>
<dbReference type="InterPro" id="IPR019831">
    <property type="entry name" value="Mn/Fe_SOD_N"/>
</dbReference>
<dbReference type="InterPro" id="IPR001189">
    <property type="entry name" value="Mn/Fe_SOD"/>
</dbReference>
<dbReference type="GO" id="GO:0005737">
    <property type="term" value="C:cytoplasm"/>
    <property type="evidence" value="ECO:0007669"/>
    <property type="project" value="TreeGrafter"/>
</dbReference>
<evidence type="ECO:0000256" key="2">
    <source>
        <dbReference type="ARBA" id="ARBA00012682"/>
    </source>
</evidence>
<dbReference type="PANTHER" id="PTHR43595:SF2">
    <property type="entry name" value="SMALL RIBOSOMAL SUBUNIT PROTEIN MS42"/>
    <property type="match status" value="1"/>
</dbReference>
<proteinExistence type="inferred from homology"/>
<dbReference type="SUPFAM" id="SSF54719">
    <property type="entry name" value="Fe,Mn superoxide dismutase (SOD), C-terminal domain"/>
    <property type="match status" value="1"/>
</dbReference>
<dbReference type="Pfam" id="PF02777">
    <property type="entry name" value="Sod_Fe_C"/>
    <property type="match status" value="1"/>
</dbReference>
<reference evidence="9 10" key="1">
    <citation type="submission" date="2015-09" db="EMBL/GenBank/DDBJ databases">
        <authorList>
            <consortium name="Pathogen Informatics"/>
        </authorList>
    </citation>
    <scope>NUCLEOTIDE SEQUENCE [LARGE SCALE GENOMIC DNA]</scope>
    <source>
        <strain evidence="9 10">2789STDY5608850</strain>
    </source>
</reference>
<dbReference type="Gene3D" id="3.55.40.20">
    <property type="entry name" value="Iron/manganese superoxide dismutase, C-terminal domain"/>
    <property type="match status" value="1"/>
</dbReference>
<feature type="domain" description="Manganese/iron superoxide dismutase N-terminal" evidence="7">
    <location>
        <begin position="10"/>
        <end position="96"/>
    </location>
</feature>
<dbReference type="AlphaFoldDB" id="A0A174BF17"/>
<accession>A0A174BF17</accession>
<keyword evidence="3 5" id="KW-0479">Metal-binding</keyword>
<dbReference type="RefSeq" id="WP_055654003.1">
    <property type="nucleotide sequence ID" value="NZ_CABIXC010000003.1"/>
</dbReference>
<evidence type="ECO:0000256" key="1">
    <source>
        <dbReference type="ARBA" id="ARBA00008714"/>
    </source>
</evidence>
<evidence type="ECO:0000313" key="9">
    <source>
        <dbReference type="EMBL" id="CUN98350.1"/>
    </source>
</evidence>
<dbReference type="InterPro" id="IPR036314">
    <property type="entry name" value="SOD_C_sf"/>
</dbReference>
<feature type="binding site" evidence="5">
    <location>
        <position position="172"/>
    </location>
    <ligand>
        <name>Mn(2+)</name>
        <dbReference type="ChEBI" id="CHEBI:29035"/>
    </ligand>
</feature>
<dbReference type="PANTHER" id="PTHR43595">
    <property type="entry name" value="37S RIBOSOMAL PROTEIN S26, MITOCHONDRIAL"/>
    <property type="match status" value="1"/>
</dbReference>
<feature type="binding site" evidence="5">
    <location>
        <position position="176"/>
    </location>
    <ligand>
        <name>Mn(2+)</name>
        <dbReference type="ChEBI" id="CHEBI:29035"/>
    </ligand>
</feature>
<dbReference type="PROSITE" id="PS00088">
    <property type="entry name" value="SOD_MN"/>
    <property type="match status" value="1"/>
</dbReference>
<dbReference type="Gene3D" id="1.10.287.990">
    <property type="entry name" value="Fe,Mn superoxide dismutase (SOD) domain"/>
    <property type="match status" value="1"/>
</dbReference>
<dbReference type="GO" id="GO:0046872">
    <property type="term" value="F:metal ion binding"/>
    <property type="evidence" value="ECO:0007669"/>
    <property type="project" value="UniProtKB-KW"/>
</dbReference>
<dbReference type="InterPro" id="IPR019832">
    <property type="entry name" value="Mn/Fe_SOD_C"/>
</dbReference>
<feature type="binding site" evidence="5">
    <location>
        <position position="34"/>
    </location>
    <ligand>
        <name>Mn(2+)</name>
        <dbReference type="ChEBI" id="CHEBI:29035"/>
    </ligand>
</feature>
<dbReference type="Proteomes" id="UP000095651">
    <property type="component" value="Unassembled WGS sequence"/>
</dbReference>
<dbReference type="SUPFAM" id="SSF46609">
    <property type="entry name" value="Fe,Mn superoxide dismutase (SOD), N-terminal domain"/>
    <property type="match status" value="1"/>
</dbReference>
<dbReference type="Pfam" id="PF00081">
    <property type="entry name" value="Sod_Fe_N"/>
    <property type="match status" value="1"/>
</dbReference>
<comment type="catalytic activity">
    <reaction evidence="6">
        <text>2 superoxide + 2 H(+) = H2O2 + O2</text>
        <dbReference type="Rhea" id="RHEA:20696"/>
        <dbReference type="ChEBI" id="CHEBI:15378"/>
        <dbReference type="ChEBI" id="CHEBI:15379"/>
        <dbReference type="ChEBI" id="CHEBI:16240"/>
        <dbReference type="ChEBI" id="CHEBI:18421"/>
        <dbReference type="EC" id="1.15.1.1"/>
    </reaction>
</comment>
<dbReference type="EMBL" id="CYZE01000003">
    <property type="protein sequence ID" value="CUN98350.1"/>
    <property type="molecule type" value="Genomic_DNA"/>
</dbReference>
<dbReference type="PIRSF" id="PIRSF000349">
    <property type="entry name" value="SODismutase"/>
    <property type="match status" value="1"/>
</dbReference>
<comment type="similarity">
    <text evidence="1 6">Belongs to the iron/manganese superoxide dismutase family.</text>
</comment>
<organism evidence="9 10">
    <name type="scientific">Hungatella hathewayi</name>
    <dbReference type="NCBI Taxonomy" id="154046"/>
    <lineage>
        <taxon>Bacteria</taxon>
        <taxon>Bacillati</taxon>
        <taxon>Bacillota</taxon>
        <taxon>Clostridia</taxon>
        <taxon>Lachnospirales</taxon>
        <taxon>Lachnospiraceae</taxon>
        <taxon>Hungatella</taxon>
    </lineage>
</organism>
<feature type="domain" description="Manganese/iron superoxide dismutase C-terminal" evidence="8">
    <location>
        <begin position="104"/>
        <end position="205"/>
    </location>
</feature>
<dbReference type="GO" id="GO:0004784">
    <property type="term" value="F:superoxide dismutase activity"/>
    <property type="evidence" value="ECO:0007669"/>
    <property type="project" value="UniProtKB-EC"/>
</dbReference>
<dbReference type="InterPro" id="IPR036324">
    <property type="entry name" value="Mn/Fe_SOD_N_sf"/>
</dbReference>
<feature type="binding site" evidence="5">
    <location>
        <position position="89"/>
    </location>
    <ligand>
        <name>Mn(2+)</name>
        <dbReference type="ChEBI" id="CHEBI:29035"/>
    </ligand>
</feature>
<evidence type="ECO:0000256" key="3">
    <source>
        <dbReference type="ARBA" id="ARBA00022723"/>
    </source>
</evidence>
<evidence type="ECO:0000259" key="7">
    <source>
        <dbReference type="Pfam" id="PF00081"/>
    </source>
</evidence>